<dbReference type="SUPFAM" id="SSF52833">
    <property type="entry name" value="Thioredoxin-like"/>
    <property type="match status" value="1"/>
</dbReference>
<dbReference type="InterPro" id="IPR013766">
    <property type="entry name" value="Thioredoxin_domain"/>
</dbReference>
<reference evidence="2" key="1">
    <citation type="journal article" date="2020" name="Stud. Mycol.">
        <title>101 Dothideomycetes genomes: a test case for predicting lifestyles and emergence of pathogens.</title>
        <authorList>
            <person name="Haridas S."/>
            <person name="Albert R."/>
            <person name="Binder M."/>
            <person name="Bloem J."/>
            <person name="Labutti K."/>
            <person name="Salamov A."/>
            <person name="Andreopoulos B."/>
            <person name="Baker S."/>
            <person name="Barry K."/>
            <person name="Bills G."/>
            <person name="Bluhm B."/>
            <person name="Cannon C."/>
            <person name="Castanera R."/>
            <person name="Culley D."/>
            <person name="Daum C."/>
            <person name="Ezra D."/>
            <person name="Gonzalez J."/>
            <person name="Henrissat B."/>
            <person name="Kuo A."/>
            <person name="Liang C."/>
            <person name="Lipzen A."/>
            <person name="Lutzoni F."/>
            <person name="Magnuson J."/>
            <person name="Mondo S."/>
            <person name="Nolan M."/>
            <person name="Ohm R."/>
            <person name="Pangilinan J."/>
            <person name="Park H.-J."/>
            <person name="Ramirez L."/>
            <person name="Alfaro M."/>
            <person name="Sun H."/>
            <person name="Tritt A."/>
            <person name="Yoshinaga Y."/>
            <person name="Zwiers L.-H."/>
            <person name="Turgeon B."/>
            <person name="Goodwin S."/>
            <person name="Spatafora J."/>
            <person name="Crous P."/>
            <person name="Grigoriev I."/>
        </authorList>
    </citation>
    <scope>NUCLEOTIDE SEQUENCE</scope>
    <source>
        <strain evidence="2">CBS 115976</strain>
    </source>
</reference>
<name>A0A6A6UJB2_9PEZI</name>
<dbReference type="PANTHER" id="PTHR10438:SF468">
    <property type="entry name" value="THIOREDOXIN-1-RELATED"/>
    <property type="match status" value="1"/>
</dbReference>
<dbReference type="EMBL" id="MU004232">
    <property type="protein sequence ID" value="KAF2672319.1"/>
    <property type="molecule type" value="Genomic_DNA"/>
</dbReference>
<keyword evidence="3" id="KW-1185">Reference proteome</keyword>
<accession>A0A6A6UJB2</accession>
<dbReference type="Pfam" id="PF00085">
    <property type="entry name" value="Thioredoxin"/>
    <property type="match status" value="1"/>
</dbReference>
<dbReference type="CDD" id="cd02947">
    <property type="entry name" value="TRX_family"/>
    <property type="match status" value="1"/>
</dbReference>
<protein>
    <submittedName>
        <fullName evidence="2">Thioredoxin-like protein</fullName>
    </submittedName>
</protein>
<dbReference type="OrthoDB" id="19690at2759"/>
<evidence type="ECO:0000313" key="2">
    <source>
        <dbReference type="EMBL" id="KAF2672319.1"/>
    </source>
</evidence>
<organism evidence="2 3">
    <name type="scientific">Microthyrium microscopicum</name>
    <dbReference type="NCBI Taxonomy" id="703497"/>
    <lineage>
        <taxon>Eukaryota</taxon>
        <taxon>Fungi</taxon>
        <taxon>Dikarya</taxon>
        <taxon>Ascomycota</taxon>
        <taxon>Pezizomycotina</taxon>
        <taxon>Dothideomycetes</taxon>
        <taxon>Dothideomycetes incertae sedis</taxon>
        <taxon>Microthyriales</taxon>
        <taxon>Microthyriaceae</taxon>
        <taxon>Microthyrium</taxon>
    </lineage>
</organism>
<sequence length="105" mass="11207">MTIKRISSTGDLNNILQENTNVIINFGAAWSAPSNVMNSEFQKLAHANTNAGNLAFAEVNTDEHSEIAAAYNISGMPTFVLVNNGQVQETTRDASGIQGLINRAA</sequence>
<proteinExistence type="predicted"/>
<dbReference type="PANTHER" id="PTHR10438">
    <property type="entry name" value="THIOREDOXIN"/>
    <property type="match status" value="1"/>
</dbReference>
<gene>
    <name evidence="2" type="ORF">BT63DRAFT_422805</name>
</gene>
<dbReference type="Proteomes" id="UP000799302">
    <property type="component" value="Unassembled WGS sequence"/>
</dbReference>
<dbReference type="Gene3D" id="3.40.30.10">
    <property type="entry name" value="Glutaredoxin"/>
    <property type="match status" value="1"/>
</dbReference>
<evidence type="ECO:0000259" key="1">
    <source>
        <dbReference type="Pfam" id="PF00085"/>
    </source>
</evidence>
<evidence type="ECO:0000313" key="3">
    <source>
        <dbReference type="Proteomes" id="UP000799302"/>
    </source>
</evidence>
<dbReference type="AlphaFoldDB" id="A0A6A6UJB2"/>
<dbReference type="InterPro" id="IPR036249">
    <property type="entry name" value="Thioredoxin-like_sf"/>
</dbReference>
<feature type="domain" description="Thioredoxin" evidence="1">
    <location>
        <begin position="14"/>
        <end position="101"/>
    </location>
</feature>
<dbReference type="InterPro" id="IPR050620">
    <property type="entry name" value="Thioredoxin_H-type-like"/>
</dbReference>